<evidence type="ECO:0000256" key="8">
    <source>
        <dbReference type="ARBA" id="ARBA00023157"/>
    </source>
</evidence>
<feature type="chain" id="PRO_5002311608" description="Alpha-galactosidase" evidence="12">
    <location>
        <begin position="17"/>
        <end position="485"/>
    </location>
</feature>
<dbReference type="GO" id="GO:0005995">
    <property type="term" value="P:melibiose catabolic process"/>
    <property type="evidence" value="ECO:0007669"/>
    <property type="project" value="UniProtKB-ARBA"/>
</dbReference>
<comment type="subcellular location">
    <subcellularLocation>
        <location evidence="2">Secreted</location>
    </subcellularLocation>
</comment>
<evidence type="ECO:0000256" key="12">
    <source>
        <dbReference type="SAM" id="SignalP"/>
    </source>
</evidence>
<comment type="catalytic activity">
    <reaction evidence="1 11">
        <text>Hydrolysis of terminal, non-reducing alpha-D-galactose residues in alpha-D-galactosides, including galactose oligosaccharides, galactomannans and galactolipids.</text>
        <dbReference type="EC" id="3.2.1.22"/>
    </reaction>
</comment>
<dbReference type="CDD" id="cd14792">
    <property type="entry name" value="GH27"/>
    <property type="match status" value="1"/>
</dbReference>
<evidence type="ECO:0000256" key="7">
    <source>
        <dbReference type="ARBA" id="ARBA00022801"/>
    </source>
</evidence>
<accession>A0A0D6QWS8</accession>
<evidence type="ECO:0000256" key="1">
    <source>
        <dbReference type="ARBA" id="ARBA00001255"/>
    </source>
</evidence>
<dbReference type="EC" id="3.2.1.22" evidence="4 11"/>
<evidence type="ECO:0000259" key="13">
    <source>
        <dbReference type="Pfam" id="PF17801"/>
    </source>
</evidence>
<keyword evidence="9" id="KW-0325">Glycoprotein</keyword>
<keyword evidence="10 11" id="KW-0326">Glycosidase</keyword>
<evidence type="ECO:0000256" key="4">
    <source>
        <dbReference type="ARBA" id="ARBA00012755"/>
    </source>
</evidence>
<feature type="domain" description="Alpha galactosidase C-terminal" evidence="13">
    <location>
        <begin position="348"/>
        <end position="411"/>
    </location>
</feature>
<keyword evidence="8 11" id="KW-1015">Disulfide bond</keyword>
<dbReference type="InterPro" id="IPR002241">
    <property type="entry name" value="Glyco_hydro_27"/>
</dbReference>
<dbReference type="PANTHER" id="PTHR11452:SF75">
    <property type="entry name" value="ALPHA-GALACTOSIDASE MEL1"/>
    <property type="match status" value="1"/>
</dbReference>
<evidence type="ECO:0000313" key="14">
    <source>
        <dbReference type="EMBL" id="JAG94150.1"/>
    </source>
</evidence>
<dbReference type="InterPro" id="IPR041233">
    <property type="entry name" value="Melibiase_C"/>
</dbReference>
<dbReference type="GO" id="GO:0005576">
    <property type="term" value="C:extracellular region"/>
    <property type="evidence" value="ECO:0007669"/>
    <property type="project" value="UniProtKB-SubCell"/>
</dbReference>
<reference evidence="14" key="1">
    <citation type="submission" date="2015-03" db="EMBL/GenBank/DDBJ databases">
        <title>A transcriptome of Araucaria cunninghamii, an australian fine timber species.</title>
        <authorList>
            <person name="Jing Yi C.J.Y."/>
            <person name="Yin San L.Y.S."/>
            <person name="Abdul Karim S.S."/>
            <person name="Wan Azmi N.N."/>
            <person name="Hercus R.R."/>
            <person name="Croft L.L."/>
        </authorList>
    </citation>
    <scope>NUCLEOTIDE SEQUENCE</scope>
    <source>
        <strain evidence="14">MI0301</strain>
        <tissue evidence="14">Leaf</tissue>
    </source>
</reference>
<evidence type="ECO:0000256" key="10">
    <source>
        <dbReference type="ARBA" id="ARBA00023295"/>
    </source>
</evidence>
<sequence>MFLIGAITAFAASAAGYIVNGTVVIPGASSYNGLNLVPQMGWDNWNAFGCSVDADLLTSTADSMTVNGLRDLGYKYVILDDCWSSGRNSSGYLEANPIKFPNGMAPVADHIHSLGMKFGIYSSAGQFTCGKYPGSLDYETYDAEYWASVGVDYLKYDNCYNLGRSGTPKISFDRFNVMSQALNKTGRPIVYGMCNWGDDNPFDWAYGIANSGRMSGDIYDSFNRPTGSCPCTSNPCDWPGFQCSIMNILGKMAPIFSRTQPGYFNDMDMLEVGNGGMTDDEYIIHMSMWAMMSSPLIMGTDIRSITPGNFSIYANPAVIAVNQDPSGGAAYRVYQNFCDDKDENGQCETDLFVRGLPSGDMIVAMINGANSAMRMPITLQDIFGYNQKTPASRAAQSWDIYDLWGNRMSDAEAATVLNGTAPLIGADSTSSTRYNSTALPYAMGIGMNHTALMGKKIGTFRPGQTRNPRLARHSMIFWRLRPAAS</sequence>
<evidence type="ECO:0000256" key="3">
    <source>
        <dbReference type="ARBA" id="ARBA00009743"/>
    </source>
</evidence>
<dbReference type="Gene3D" id="2.60.40.1180">
    <property type="entry name" value="Golgi alpha-mannosidase II"/>
    <property type="match status" value="1"/>
</dbReference>
<dbReference type="InterPro" id="IPR000111">
    <property type="entry name" value="Glyco_hydro_27/36_CS"/>
</dbReference>
<evidence type="ECO:0000256" key="9">
    <source>
        <dbReference type="ARBA" id="ARBA00023180"/>
    </source>
</evidence>
<dbReference type="SUPFAM" id="SSF51445">
    <property type="entry name" value="(Trans)glycosidases"/>
    <property type="match status" value="1"/>
</dbReference>
<evidence type="ECO:0000256" key="6">
    <source>
        <dbReference type="ARBA" id="ARBA00022729"/>
    </source>
</evidence>
<dbReference type="InterPro" id="IPR013780">
    <property type="entry name" value="Glyco_hydro_b"/>
</dbReference>
<dbReference type="PRINTS" id="PR00740">
    <property type="entry name" value="GLHYDRLASE27"/>
</dbReference>
<dbReference type="AlphaFoldDB" id="A0A0D6QWS8"/>
<dbReference type="Pfam" id="PF16499">
    <property type="entry name" value="Melibiase_2"/>
    <property type="match status" value="1"/>
</dbReference>
<dbReference type="SUPFAM" id="SSF51011">
    <property type="entry name" value="Glycosyl hydrolase domain"/>
    <property type="match status" value="1"/>
</dbReference>
<keyword evidence="6 12" id="KW-0732">Signal</keyword>
<dbReference type="PRINTS" id="PR00748">
    <property type="entry name" value="MELIBIASE"/>
</dbReference>
<evidence type="ECO:0000256" key="2">
    <source>
        <dbReference type="ARBA" id="ARBA00004613"/>
    </source>
</evidence>
<dbReference type="Gene3D" id="3.20.20.70">
    <property type="entry name" value="Aldolase class I"/>
    <property type="match status" value="1"/>
</dbReference>
<feature type="signal peptide" evidence="12">
    <location>
        <begin position="1"/>
        <end position="16"/>
    </location>
</feature>
<dbReference type="FunFam" id="3.20.20.70:FF:000202">
    <property type="entry name" value="Alpha-galactosidase"/>
    <property type="match status" value="1"/>
</dbReference>
<dbReference type="EMBL" id="GCKF01044482">
    <property type="protein sequence ID" value="JAG94150.1"/>
    <property type="molecule type" value="Transcribed_RNA"/>
</dbReference>
<dbReference type="PROSITE" id="PS00512">
    <property type="entry name" value="ALPHA_GALACTOSIDASE"/>
    <property type="match status" value="1"/>
</dbReference>
<dbReference type="InterPro" id="IPR006215">
    <property type="entry name" value="Glyco_hydro_melibiase"/>
</dbReference>
<dbReference type="GO" id="GO:0004557">
    <property type="term" value="F:alpha-galactosidase activity"/>
    <property type="evidence" value="ECO:0007669"/>
    <property type="project" value="UniProtKB-EC"/>
</dbReference>
<comment type="similarity">
    <text evidence="3 11">Belongs to the glycosyl hydrolase 27 family.</text>
</comment>
<keyword evidence="5" id="KW-0964">Secreted</keyword>
<organism evidence="14">
    <name type="scientific">Araucaria cunninghamii</name>
    <name type="common">Hoop pine</name>
    <name type="synonym">Moreton Bay pine</name>
    <dbReference type="NCBI Taxonomy" id="56994"/>
    <lineage>
        <taxon>Eukaryota</taxon>
        <taxon>Viridiplantae</taxon>
        <taxon>Streptophyta</taxon>
        <taxon>Embryophyta</taxon>
        <taxon>Tracheophyta</taxon>
        <taxon>Spermatophyta</taxon>
        <taxon>Pinopsida</taxon>
        <taxon>Pinidae</taxon>
        <taxon>Conifers II</taxon>
        <taxon>Araucariales</taxon>
        <taxon>Araucariaceae</taxon>
        <taxon>Araucaria</taxon>
    </lineage>
</organism>
<dbReference type="InterPro" id="IPR017853">
    <property type="entry name" value="GH"/>
</dbReference>
<keyword evidence="7 11" id="KW-0378">Hydrolase</keyword>
<dbReference type="InterPro" id="IPR013785">
    <property type="entry name" value="Aldolase_TIM"/>
</dbReference>
<evidence type="ECO:0000256" key="5">
    <source>
        <dbReference type="ARBA" id="ARBA00022525"/>
    </source>
</evidence>
<evidence type="ECO:0000256" key="11">
    <source>
        <dbReference type="RuleBase" id="RU361168"/>
    </source>
</evidence>
<name>A0A0D6QWS8_ARACU</name>
<protein>
    <recommendedName>
        <fullName evidence="4 11">Alpha-galactosidase</fullName>
        <ecNumber evidence="4 11">3.2.1.22</ecNumber>
    </recommendedName>
    <alternativeName>
        <fullName evidence="11">Melibiase</fullName>
    </alternativeName>
</protein>
<proteinExistence type="inferred from homology"/>
<dbReference type="PANTHER" id="PTHR11452">
    <property type="entry name" value="ALPHA-GALACTOSIDASE/ALPHA-N-ACETYLGALACTOSAMINIDASE"/>
    <property type="match status" value="1"/>
</dbReference>
<dbReference type="Pfam" id="PF17801">
    <property type="entry name" value="Melibiase_C"/>
    <property type="match status" value="1"/>
</dbReference>